<name>A0A7W7FYI8_9PSEU</name>
<feature type="domain" description="DUF397" evidence="1">
    <location>
        <begin position="41"/>
        <end position="89"/>
    </location>
</feature>
<dbReference type="Proteomes" id="UP000533598">
    <property type="component" value="Unassembled WGS sequence"/>
</dbReference>
<accession>A0A7W7FYI8</accession>
<proteinExistence type="predicted"/>
<evidence type="ECO:0000313" key="2">
    <source>
        <dbReference type="EMBL" id="MBB4682160.1"/>
    </source>
</evidence>
<dbReference type="EMBL" id="JACHMH010000001">
    <property type="protein sequence ID" value="MBB4682160.1"/>
    <property type="molecule type" value="Genomic_DNA"/>
</dbReference>
<evidence type="ECO:0000313" key="3">
    <source>
        <dbReference type="Proteomes" id="UP000533598"/>
    </source>
</evidence>
<comment type="caution">
    <text evidence="2">The sequence shown here is derived from an EMBL/GenBank/DDBJ whole genome shotgun (WGS) entry which is preliminary data.</text>
</comment>
<dbReference type="AlphaFoldDB" id="A0A7W7FYI8"/>
<keyword evidence="3" id="KW-1185">Reference proteome</keyword>
<dbReference type="Pfam" id="PF04149">
    <property type="entry name" value="DUF397"/>
    <property type="match status" value="1"/>
</dbReference>
<dbReference type="InterPro" id="IPR007278">
    <property type="entry name" value="DUF397"/>
</dbReference>
<sequence length="97" mass="10552">MTGQHPSTAVPNSRVPVYDDKAGIRDTLDFSRARWLSGEEDPDGTGKVEIAFVDSAGTTYIGMRNSAQPEGPILVFTTSEWEAFLAGAKDGEFTEPW</sequence>
<dbReference type="RefSeq" id="WP_221490227.1">
    <property type="nucleotide sequence ID" value="NZ_BAAAUI010000037.1"/>
</dbReference>
<gene>
    <name evidence="2" type="ORF">HNR67_008278</name>
</gene>
<protein>
    <recommendedName>
        <fullName evidence="1">DUF397 domain-containing protein</fullName>
    </recommendedName>
</protein>
<reference evidence="2 3" key="1">
    <citation type="submission" date="2020-08" db="EMBL/GenBank/DDBJ databases">
        <title>Sequencing the genomes of 1000 actinobacteria strains.</title>
        <authorList>
            <person name="Klenk H.-P."/>
        </authorList>
    </citation>
    <scope>NUCLEOTIDE SEQUENCE [LARGE SCALE GENOMIC DNA]</scope>
    <source>
        <strain evidence="2 3">DSM 44230</strain>
    </source>
</reference>
<evidence type="ECO:0000259" key="1">
    <source>
        <dbReference type="Pfam" id="PF04149"/>
    </source>
</evidence>
<organism evidence="2 3">
    <name type="scientific">Crossiella cryophila</name>
    <dbReference type="NCBI Taxonomy" id="43355"/>
    <lineage>
        <taxon>Bacteria</taxon>
        <taxon>Bacillati</taxon>
        <taxon>Actinomycetota</taxon>
        <taxon>Actinomycetes</taxon>
        <taxon>Pseudonocardiales</taxon>
        <taxon>Pseudonocardiaceae</taxon>
        <taxon>Crossiella</taxon>
    </lineage>
</organism>